<evidence type="ECO:0000256" key="4">
    <source>
        <dbReference type="ARBA" id="ARBA00023125"/>
    </source>
</evidence>
<keyword evidence="5" id="KW-0804">Transcription</keyword>
<comment type="caution">
    <text evidence="8">The sequence shown here is derived from an EMBL/GenBank/DDBJ whole genome shotgun (WGS) entry which is preliminary data.</text>
</comment>
<keyword evidence="3" id="KW-0805">Transcription regulation</keyword>
<reference evidence="8" key="1">
    <citation type="submission" date="2013-05" db="EMBL/GenBank/DDBJ databases">
        <title>Genome assembly of Cystobacter fuscus DSM 2262.</title>
        <authorList>
            <person name="Sharma G."/>
            <person name="Khatri I."/>
            <person name="Kaur C."/>
            <person name="Mayilraj S."/>
            <person name="Subramanian S."/>
        </authorList>
    </citation>
    <scope>NUCLEOTIDE SEQUENCE [LARGE SCALE GENOMIC DNA]</scope>
    <source>
        <strain evidence="8">DSM 2262</strain>
    </source>
</reference>
<keyword evidence="8" id="KW-0032">Aminotransferase</keyword>
<sequence>MTAPLGITVDRKARTTLTEQIHTGIREAIRGGRLAAGARLPSWRDLSVQLGVARGTVRAAYERLVDEQLLQGRGAAGTFVAEGPATPPRKRAKAEPSPMPEMRRGLEQPPLPFQMGVPAQDAFPFAPWARVLTKAARDSAWGPVGYPDPRGRIELRQALAAHLALVRGMRCDPSQVFVTAGFSGALDLLLRALRPRGPVWMEEPGFPLTRRALELTGLEPVPVPVDAEGLVVAEGRRRAPDAQLAIVTPGQQSPLGMTLSPARRRALLDWAHASEAWIVEDDYLSELQLEGRAAPALASLDPDGRVLHVGSFSKTLSPSLRLGFLVVPPSLVARVGEAAACLVCAPGDEPQRAVTAFMADGHYLRHLRRMKRLYRARREALLARLRAQLGEAFEVQPAGGLAVRIGLPEGLDDRRLAAEALSLGLAPLPLSFWYVGPSRPGLLLSVTNLVERRLASHVDRLVELLQRHDHSGPHVDPAHR</sequence>
<dbReference type="AlphaFoldDB" id="S9QK33"/>
<dbReference type="InterPro" id="IPR036390">
    <property type="entry name" value="WH_DNA-bd_sf"/>
</dbReference>
<keyword evidence="2" id="KW-0663">Pyridoxal phosphate</keyword>
<dbReference type="Pfam" id="PF00392">
    <property type="entry name" value="GntR"/>
    <property type="match status" value="1"/>
</dbReference>
<evidence type="ECO:0000256" key="1">
    <source>
        <dbReference type="ARBA" id="ARBA00005384"/>
    </source>
</evidence>
<dbReference type="InterPro" id="IPR015424">
    <property type="entry name" value="PyrdxlP-dep_Trfase"/>
</dbReference>
<dbReference type="InterPro" id="IPR036388">
    <property type="entry name" value="WH-like_DNA-bd_sf"/>
</dbReference>
<gene>
    <name evidence="8" type="ORF">D187_007288</name>
</gene>
<evidence type="ECO:0000256" key="6">
    <source>
        <dbReference type="SAM" id="MobiDB-lite"/>
    </source>
</evidence>
<dbReference type="GO" id="GO:0008483">
    <property type="term" value="F:transaminase activity"/>
    <property type="evidence" value="ECO:0007669"/>
    <property type="project" value="UniProtKB-KW"/>
</dbReference>
<dbReference type="GO" id="GO:0003700">
    <property type="term" value="F:DNA-binding transcription factor activity"/>
    <property type="evidence" value="ECO:0007669"/>
    <property type="project" value="InterPro"/>
</dbReference>
<dbReference type="SUPFAM" id="SSF46785">
    <property type="entry name" value="Winged helix' DNA-binding domain"/>
    <property type="match status" value="1"/>
</dbReference>
<evidence type="ECO:0000313" key="8">
    <source>
        <dbReference type="EMBL" id="EPX56853.1"/>
    </source>
</evidence>
<evidence type="ECO:0000313" key="9">
    <source>
        <dbReference type="Proteomes" id="UP000011682"/>
    </source>
</evidence>
<evidence type="ECO:0000256" key="5">
    <source>
        <dbReference type="ARBA" id="ARBA00023163"/>
    </source>
</evidence>
<dbReference type="PANTHER" id="PTHR46577">
    <property type="entry name" value="HTH-TYPE TRANSCRIPTIONAL REGULATORY PROTEIN GABR"/>
    <property type="match status" value="1"/>
</dbReference>
<dbReference type="GO" id="GO:0003677">
    <property type="term" value="F:DNA binding"/>
    <property type="evidence" value="ECO:0007669"/>
    <property type="project" value="UniProtKB-KW"/>
</dbReference>
<dbReference type="CDD" id="cd00609">
    <property type="entry name" value="AAT_like"/>
    <property type="match status" value="1"/>
</dbReference>
<dbReference type="InterPro" id="IPR000524">
    <property type="entry name" value="Tscrpt_reg_HTH_GntR"/>
</dbReference>
<keyword evidence="4" id="KW-0238">DNA-binding</keyword>
<dbReference type="CDD" id="cd07377">
    <property type="entry name" value="WHTH_GntR"/>
    <property type="match status" value="1"/>
</dbReference>
<feature type="domain" description="HTH gntR-type" evidence="7">
    <location>
        <begin position="15"/>
        <end position="83"/>
    </location>
</feature>
<dbReference type="eggNOG" id="COG1167">
    <property type="taxonomic scope" value="Bacteria"/>
</dbReference>
<dbReference type="SUPFAM" id="SSF53383">
    <property type="entry name" value="PLP-dependent transferases"/>
    <property type="match status" value="1"/>
</dbReference>
<dbReference type="InterPro" id="IPR004839">
    <property type="entry name" value="Aminotransferase_I/II_large"/>
</dbReference>
<keyword evidence="8" id="KW-0808">Transferase</keyword>
<organism evidence="8 9">
    <name type="scientific">Cystobacter fuscus (strain ATCC 25194 / DSM 2262 / NBRC 100088 / M29)</name>
    <dbReference type="NCBI Taxonomy" id="1242864"/>
    <lineage>
        <taxon>Bacteria</taxon>
        <taxon>Pseudomonadati</taxon>
        <taxon>Myxococcota</taxon>
        <taxon>Myxococcia</taxon>
        <taxon>Myxococcales</taxon>
        <taxon>Cystobacterineae</taxon>
        <taxon>Archangiaceae</taxon>
        <taxon>Cystobacter</taxon>
    </lineage>
</organism>
<dbReference type="PANTHER" id="PTHR46577:SF1">
    <property type="entry name" value="HTH-TYPE TRANSCRIPTIONAL REGULATORY PROTEIN GABR"/>
    <property type="match status" value="1"/>
</dbReference>
<proteinExistence type="inferred from homology"/>
<dbReference type="EMBL" id="ANAH02000065">
    <property type="protein sequence ID" value="EPX56853.1"/>
    <property type="molecule type" value="Genomic_DNA"/>
</dbReference>
<evidence type="ECO:0000256" key="2">
    <source>
        <dbReference type="ARBA" id="ARBA00022898"/>
    </source>
</evidence>
<accession>S9QK33</accession>
<name>S9QK33_CYSF2</name>
<dbReference type="Gene3D" id="1.10.10.10">
    <property type="entry name" value="Winged helix-like DNA-binding domain superfamily/Winged helix DNA-binding domain"/>
    <property type="match status" value="1"/>
</dbReference>
<dbReference type="Proteomes" id="UP000011682">
    <property type="component" value="Unassembled WGS sequence"/>
</dbReference>
<dbReference type="Pfam" id="PF00155">
    <property type="entry name" value="Aminotran_1_2"/>
    <property type="match status" value="1"/>
</dbReference>
<dbReference type="RefSeq" id="WP_002626094.1">
    <property type="nucleotide sequence ID" value="NZ_ANAH02000065.1"/>
</dbReference>
<keyword evidence="9" id="KW-1185">Reference proteome</keyword>
<evidence type="ECO:0000256" key="3">
    <source>
        <dbReference type="ARBA" id="ARBA00023015"/>
    </source>
</evidence>
<protein>
    <submittedName>
        <fullName evidence="8">Transcriptional regulator, GntR family domain / Aspartate aminotransferase</fullName>
    </submittedName>
</protein>
<dbReference type="PROSITE" id="PS50949">
    <property type="entry name" value="HTH_GNTR"/>
    <property type="match status" value="1"/>
</dbReference>
<dbReference type="Gene3D" id="3.40.640.10">
    <property type="entry name" value="Type I PLP-dependent aspartate aminotransferase-like (Major domain)"/>
    <property type="match status" value="1"/>
</dbReference>
<dbReference type="SMART" id="SM00345">
    <property type="entry name" value="HTH_GNTR"/>
    <property type="match status" value="1"/>
</dbReference>
<evidence type="ECO:0000259" key="7">
    <source>
        <dbReference type="PROSITE" id="PS50949"/>
    </source>
</evidence>
<dbReference type="GO" id="GO:0030170">
    <property type="term" value="F:pyridoxal phosphate binding"/>
    <property type="evidence" value="ECO:0007669"/>
    <property type="project" value="InterPro"/>
</dbReference>
<dbReference type="InterPro" id="IPR051446">
    <property type="entry name" value="HTH_trans_reg/aminotransferase"/>
</dbReference>
<dbReference type="InterPro" id="IPR015421">
    <property type="entry name" value="PyrdxlP-dep_Trfase_major"/>
</dbReference>
<feature type="region of interest" description="Disordered" evidence="6">
    <location>
        <begin position="78"/>
        <end position="102"/>
    </location>
</feature>
<comment type="similarity">
    <text evidence="1">In the C-terminal section; belongs to the class-I pyridoxal-phosphate-dependent aminotransferase family.</text>
</comment>